<evidence type="ECO:0000313" key="3">
    <source>
        <dbReference type="EMBL" id="CAL6030488.1"/>
    </source>
</evidence>
<evidence type="ECO:0000313" key="2">
    <source>
        <dbReference type="EMBL" id="CAI9931002.1"/>
    </source>
</evidence>
<comment type="caution">
    <text evidence="2">The sequence shown here is derived from an EMBL/GenBank/DDBJ whole genome shotgun (WGS) entry which is preliminary data.</text>
</comment>
<dbReference type="AlphaFoldDB" id="A0AA86TXR7"/>
<keyword evidence="4" id="KW-1185">Reference proteome</keyword>
<dbReference type="Proteomes" id="UP001642409">
    <property type="component" value="Unassembled WGS sequence"/>
</dbReference>
<gene>
    <name evidence="2" type="ORF">HINF_LOCUS18647</name>
    <name evidence="3" type="ORF">HINF_LOCUS33365</name>
</gene>
<proteinExistence type="predicted"/>
<name>A0AA86TXR7_9EUKA</name>
<reference evidence="2" key="1">
    <citation type="submission" date="2023-06" db="EMBL/GenBank/DDBJ databases">
        <authorList>
            <person name="Kurt Z."/>
        </authorList>
    </citation>
    <scope>NUCLEOTIDE SEQUENCE</scope>
</reference>
<evidence type="ECO:0000256" key="1">
    <source>
        <dbReference type="SAM" id="MobiDB-lite"/>
    </source>
</evidence>
<reference evidence="3 4" key="2">
    <citation type="submission" date="2024-07" db="EMBL/GenBank/DDBJ databases">
        <authorList>
            <person name="Akdeniz Z."/>
        </authorList>
    </citation>
    <scope>NUCLEOTIDE SEQUENCE [LARGE SCALE GENOMIC DNA]</scope>
</reference>
<feature type="region of interest" description="Disordered" evidence="1">
    <location>
        <begin position="86"/>
        <end position="117"/>
    </location>
</feature>
<dbReference type="EMBL" id="CATOUU010000471">
    <property type="protein sequence ID" value="CAI9931002.1"/>
    <property type="molecule type" value="Genomic_DNA"/>
</dbReference>
<organism evidence="2">
    <name type="scientific">Hexamita inflata</name>
    <dbReference type="NCBI Taxonomy" id="28002"/>
    <lineage>
        <taxon>Eukaryota</taxon>
        <taxon>Metamonada</taxon>
        <taxon>Diplomonadida</taxon>
        <taxon>Hexamitidae</taxon>
        <taxon>Hexamitinae</taxon>
        <taxon>Hexamita</taxon>
    </lineage>
</organism>
<evidence type="ECO:0000313" key="4">
    <source>
        <dbReference type="Proteomes" id="UP001642409"/>
    </source>
</evidence>
<accession>A0AA86TXR7</accession>
<feature type="compositionally biased region" description="Polar residues" evidence="1">
    <location>
        <begin position="97"/>
        <end position="114"/>
    </location>
</feature>
<protein>
    <submittedName>
        <fullName evidence="3">Hypothetical_protein</fullName>
    </submittedName>
</protein>
<sequence>MPSFIVKKTSSISVLRLRVASARCASQTSRYYQIDVFKMEAFPIICWSRAFSFISNSVEFDNRLTMPVKFAAIHLSRFSSSVNTSTHVSASRRKPSLQKQDSPLKTNGSTQTQVSLASRYLPRRRSSRQRPYAQLVPAAHTLKQASCSELAASLSRLPTLAVIGSAHTRTLVVEIGLEMLTREARQPLSADRTPSKPVMFTSARLKLVILAWIWFTSPDACLLQNRNWTLLAASVRLSFAVSMTPERTWPLAWKTSTDWETERSHWRQIKAACTTLKRRLTFTVDCWMFWPCLLKPKTAKTFTQSISTWIWEFCTVSVQMNMWLDCCEMCMDSLIWVVWRALAFWQYRNCWSLMVS</sequence>
<dbReference type="EMBL" id="CAXDID020000116">
    <property type="protein sequence ID" value="CAL6030488.1"/>
    <property type="molecule type" value="Genomic_DNA"/>
</dbReference>